<feature type="region of interest" description="Disordered" evidence="1">
    <location>
        <begin position="52"/>
        <end position="73"/>
    </location>
</feature>
<dbReference type="RefSeq" id="XP_067923074.1">
    <property type="nucleotide sequence ID" value="XM_068064942.1"/>
</dbReference>
<feature type="non-terminal residue" evidence="2">
    <location>
        <position position="1"/>
    </location>
</feature>
<dbReference type="GeneID" id="94428153"/>
<feature type="non-terminal residue" evidence="2">
    <location>
        <position position="73"/>
    </location>
</feature>
<dbReference type="EMBL" id="MIGC01002261">
    <property type="protein sequence ID" value="PHJ21391.1"/>
    <property type="molecule type" value="Genomic_DNA"/>
</dbReference>
<feature type="region of interest" description="Disordered" evidence="1">
    <location>
        <begin position="1"/>
        <end position="31"/>
    </location>
</feature>
<protein>
    <submittedName>
        <fullName evidence="2">Uncharacterized protein</fullName>
    </submittedName>
</protein>
<gene>
    <name evidence="2" type="ORF">CSUI_004758</name>
</gene>
<dbReference type="VEuPathDB" id="ToxoDB:CSUI_004758"/>
<keyword evidence="3" id="KW-1185">Reference proteome</keyword>
<evidence type="ECO:0000313" key="3">
    <source>
        <dbReference type="Proteomes" id="UP000221165"/>
    </source>
</evidence>
<dbReference type="AlphaFoldDB" id="A0A2C6KA19"/>
<name>A0A2C6KA19_9APIC</name>
<feature type="compositionally biased region" description="Polar residues" evidence="1">
    <location>
        <begin position="58"/>
        <end position="73"/>
    </location>
</feature>
<evidence type="ECO:0000256" key="1">
    <source>
        <dbReference type="SAM" id="MobiDB-lite"/>
    </source>
</evidence>
<organism evidence="2 3">
    <name type="scientific">Cystoisospora suis</name>
    <dbReference type="NCBI Taxonomy" id="483139"/>
    <lineage>
        <taxon>Eukaryota</taxon>
        <taxon>Sar</taxon>
        <taxon>Alveolata</taxon>
        <taxon>Apicomplexa</taxon>
        <taxon>Conoidasida</taxon>
        <taxon>Coccidia</taxon>
        <taxon>Eucoccidiorida</taxon>
        <taxon>Eimeriorina</taxon>
        <taxon>Sarcocystidae</taxon>
        <taxon>Cystoisospora</taxon>
    </lineage>
</organism>
<sequence>PISQRRDRETSALHAHAKTGDLLSASVPSSSPLYQPSCFTIQAPDYSKNLARHGVVSSPANHPNRIQGNSSAS</sequence>
<feature type="compositionally biased region" description="Low complexity" evidence="1">
    <location>
        <begin position="22"/>
        <end position="31"/>
    </location>
</feature>
<dbReference type="Proteomes" id="UP000221165">
    <property type="component" value="Unassembled WGS sequence"/>
</dbReference>
<comment type="caution">
    <text evidence="2">The sequence shown here is derived from an EMBL/GenBank/DDBJ whole genome shotgun (WGS) entry which is preliminary data.</text>
</comment>
<reference evidence="2 3" key="1">
    <citation type="journal article" date="2017" name="Int. J. Parasitol.">
        <title>The genome of the protozoan parasite Cystoisospora suis and a reverse vaccinology approach to identify vaccine candidates.</title>
        <authorList>
            <person name="Palmieri N."/>
            <person name="Shrestha A."/>
            <person name="Ruttkowski B."/>
            <person name="Beck T."/>
            <person name="Vogl C."/>
            <person name="Tomley F."/>
            <person name="Blake D.P."/>
            <person name="Joachim A."/>
        </authorList>
    </citation>
    <scope>NUCLEOTIDE SEQUENCE [LARGE SCALE GENOMIC DNA]</scope>
    <source>
        <strain evidence="2 3">Wien I</strain>
    </source>
</reference>
<evidence type="ECO:0000313" key="2">
    <source>
        <dbReference type="EMBL" id="PHJ21391.1"/>
    </source>
</evidence>
<proteinExistence type="predicted"/>
<feature type="compositionally biased region" description="Basic and acidic residues" evidence="1">
    <location>
        <begin position="1"/>
        <end position="11"/>
    </location>
</feature>
<accession>A0A2C6KA19</accession>